<organism evidence="3 4">
    <name type="scientific">Gemmobacter fulvus</name>
    <dbReference type="NCBI Taxonomy" id="2840474"/>
    <lineage>
        <taxon>Bacteria</taxon>
        <taxon>Pseudomonadati</taxon>
        <taxon>Pseudomonadota</taxon>
        <taxon>Alphaproteobacteria</taxon>
        <taxon>Rhodobacterales</taxon>
        <taxon>Paracoccaceae</taxon>
        <taxon>Gemmobacter</taxon>
    </lineage>
</organism>
<keyword evidence="1" id="KW-0560">Oxidoreductase</keyword>
<evidence type="ECO:0000259" key="2">
    <source>
        <dbReference type="SMART" id="SM00903"/>
    </source>
</evidence>
<dbReference type="SMART" id="SM00903">
    <property type="entry name" value="Flavin_Reduct"/>
    <property type="match status" value="1"/>
</dbReference>
<dbReference type="SUPFAM" id="SSF50475">
    <property type="entry name" value="FMN-binding split barrel"/>
    <property type="match status" value="1"/>
</dbReference>
<dbReference type="InterPro" id="IPR050268">
    <property type="entry name" value="NADH-dep_flavin_reductase"/>
</dbReference>
<gene>
    <name evidence="3" type="ORF">KM031_06910</name>
</gene>
<protein>
    <submittedName>
        <fullName evidence="3">Flavin reductase</fullName>
    </submittedName>
</protein>
<sequence length="345" mass="36621">MMPNLPASPPWTNAAQADRRDLRGMFGTFLTGVTVVATRDDQGTTRAFTANSFTSVSLDPALVLICLAKGAGSLEAFCTAAQFSINILTDDQRDLSSACATAGPAKAAALAQLVPDPVPHVADALATMICTTEQLVDAGDHVILLGAVQKYRCGSGRPLGYFRGRYVGFGLALEHLEDMGAPLVVGGLVDWQGKVLLCRRPGSPHWALPQTALPPRSGHAEALRLLFARLGIAAAPAFLYSVYQEPGAATTTMIFTAPLAHPLPTGATAEGVELGFFDADSLPWPQIAGDMARGLLRRFFQERQVGRLGLYCDSAEGGSVIAVTWPPQPWERWSDSLPAPQPQSV</sequence>
<accession>A0A975PAP0</accession>
<proteinExistence type="predicted"/>
<feature type="domain" description="Flavin reductase like" evidence="2">
    <location>
        <begin position="26"/>
        <end position="168"/>
    </location>
</feature>
<reference evidence="3" key="1">
    <citation type="submission" date="2021-06" db="EMBL/GenBank/DDBJ databases">
        <title>Direct submission.</title>
        <authorList>
            <person name="Lee C.-S."/>
            <person name="Jin L."/>
        </authorList>
    </citation>
    <scope>NUCLEOTIDE SEQUENCE</scope>
    <source>
        <strain evidence="3">Con5</strain>
    </source>
</reference>
<dbReference type="GO" id="GO:0010181">
    <property type="term" value="F:FMN binding"/>
    <property type="evidence" value="ECO:0007669"/>
    <property type="project" value="InterPro"/>
</dbReference>
<evidence type="ECO:0000256" key="1">
    <source>
        <dbReference type="ARBA" id="ARBA00023002"/>
    </source>
</evidence>
<name>A0A975PAP0_9RHOB</name>
<dbReference type="InterPro" id="IPR012349">
    <property type="entry name" value="Split_barrel_FMN-bd"/>
</dbReference>
<dbReference type="RefSeq" id="WP_215503791.1">
    <property type="nucleotide sequence ID" value="NZ_CP076361.1"/>
</dbReference>
<dbReference type="InterPro" id="IPR002563">
    <property type="entry name" value="Flavin_Rdtase-like_dom"/>
</dbReference>
<dbReference type="GO" id="GO:0042602">
    <property type="term" value="F:riboflavin reductase (NADPH) activity"/>
    <property type="evidence" value="ECO:0007669"/>
    <property type="project" value="TreeGrafter"/>
</dbReference>
<dbReference type="PANTHER" id="PTHR30466:SF1">
    <property type="entry name" value="FMN REDUCTASE (NADH) RUTF"/>
    <property type="match status" value="1"/>
</dbReference>
<dbReference type="Pfam" id="PF01613">
    <property type="entry name" value="Flavin_Reduct"/>
    <property type="match status" value="1"/>
</dbReference>
<dbReference type="AlphaFoldDB" id="A0A975PAP0"/>
<dbReference type="Gene3D" id="3.90.79.10">
    <property type="entry name" value="Nucleoside Triphosphate Pyrophosphohydrolase"/>
    <property type="match status" value="1"/>
</dbReference>
<evidence type="ECO:0000313" key="4">
    <source>
        <dbReference type="Proteomes" id="UP000679352"/>
    </source>
</evidence>
<dbReference type="KEGG" id="gfu:KM031_06910"/>
<dbReference type="InterPro" id="IPR015797">
    <property type="entry name" value="NUDIX_hydrolase-like_dom_sf"/>
</dbReference>
<keyword evidence="4" id="KW-1185">Reference proteome</keyword>
<evidence type="ECO:0000313" key="3">
    <source>
        <dbReference type="EMBL" id="QWK91601.1"/>
    </source>
</evidence>
<dbReference type="GO" id="GO:0006208">
    <property type="term" value="P:pyrimidine nucleobase catabolic process"/>
    <property type="evidence" value="ECO:0007669"/>
    <property type="project" value="TreeGrafter"/>
</dbReference>
<dbReference type="Proteomes" id="UP000679352">
    <property type="component" value="Chromosome"/>
</dbReference>
<dbReference type="SUPFAM" id="SSF55811">
    <property type="entry name" value="Nudix"/>
    <property type="match status" value="1"/>
</dbReference>
<dbReference type="EMBL" id="CP076361">
    <property type="protein sequence ID" value="QWK91601.1"/>
    <property type="molecule type" value="Genomic_DNA"/>
</dbReference>
<dbReference type="Gene3D" id="2.30.110.10">
    <property type="entry name" value="Electron Transport, Fmn-binding Protein, Chain A"/>
    <property type="match status" value="1"/>
</dbReference>
<dbReference type="PANTHER" id="PTHR30466">
    <property type="entry name" value="FLAVIN REDUCTASE"/>
    <property type="match status" value="1"/>
</dbReference>